<evidence type="ECO:0000313" key="5">
    <source>
        <dbReference type="Proteomes" id="UP000002358"/>
    </source>
</evidence>
<dbReference type="PROSITE" id="PS51155">
    <property type="entry name" value="CHIT_BIND_RR_2"/>
    <property type="match status" value="1"/>
</dbReference>
<protein>
    <submittedName>
        <fullName evidence="4">Uncharacterized protein</fullName>
    </submittedName>
</protein>
<proteinExistence type="predicted"/>
<dbReference type="PANTHER" id="PTHR10380">
    <property type="entry name" value="CUTICLE PROTEIN"/>
    <property type="match status" value="1"/>
</dbReference>
<dbReference type="InterPro" id="IPR050468">
    <property type="entry name" value="Cuticle_Struct_Prot"/>
</dbReference>
<organism evidence="4 5">
    <name type="scientific">Nasonia vitripennis</name>
    <name type="common">Parasitic wasp</name>
    <dbReference type="NCBI Taxonomy" id="7425"/>
    <lineage>
        <taxon>Eukaryota</taxon>
        <taxon>Metazoa</taxon>
        <taxon>Ecdysozoa</taxon>
        <taxon>Arthropoda</taxon>
        <taxon>Hexapoda</taxon>
        <taxon>Insecta</taxon>
        <taxon>Pterygota</taxon>
        <taxon>Neoptera</taxon>
        <taxon>Endopterygota</taxon>
        <taxon>Hymenoptera</taxon>
        <taxon>Apocrita</taxon>
        <taxon>Proctotrupomorpha</taxon>
        <taxon>Chalcidoidea</taxon>
        <taxon>Pteromalidae</taxon>
        <taxon>Pteromalinae</taxon>
        <taxon>Nasonia</taxon>
    </lineage>
</organism>
<dbReference type="GO" id="GO:0008010">
    <property type="term" value="F:structural constituent of chitin-based larval cuticle"/>
    <property type="evidence" value="ECO:0007669"/>
    <property type="project" value="TreeGrafter"/>
</dbReference>
<accession>A0A7M7LLR9</accession>
<feature type="chain" id="PRO_5029491528" evidence="3">
    <location>
        <begin position="17"/>
        <end position="114"/>
    </location>
</feature>
<dbReference type="Pfam" id="PF00379">
    <property type="entry name" value="Chitin_bind_4"/>
    <property type="match status" value="1"/>
</dbReference>
<keyword evidence="5" id="KW-1185">Reference proteome</keyword>
<evidence type="ECO:0000256" key="2">
    <source>
        <dbReference type="PROSITE-ProRule" id="PRU00497"/>
    </source>
</evidence>
<gene>
    <name evidence="4" type="primary">100118868</name>
</gene>
<dbReference type="InterPro" id="IPR000618">
    <property type="entry name" value="Insect_cuticle"/>
</dbReference>
<evidence type="ECO:0000256" key="1">
    <source>
        <dbReference type="ARBA" id="ARBA00022460"/>
    </source>
</evidence>
<dbReference type="EnsemblMetazoa" id="XM_001602693">
    <property type="protein sequence ID" value="XP_001602743"/>
    <property type="gene ID" value="LOC100118868"/>
</dbReference>
<dbReference type="GO" id="GO:0062129">
    <property type="term" value="C:chitin-based extracellular matrix"/>
    <property type="evidence" value="ECO:0007669"/>
    <property type="project" value="TreeGrafter"/>
</dbReference>
<name>A0A7M7LLR9_NASVI</name>
<dbReference type="OrthoDB" id="7255276at2759"/>
<reference evidence="4" key="1">
    <citation type="submission" date="2021-01" db="UniProtKB">
        <authorList>
            <consortium name="EnsemblMetazoa"/>
        </authorList>
    </citation>
    <scope>IDENTIFICATION</scope>
</reference>
<evidence type="ECO:0000313" key="4">
    <source>
        <dbReference type="EnsemblMetazoa" id="XP_001602743"/>
    </source>
</evidence>
<dbReference type="KEGG" id="nvi:100118868"/>
<dbReference type="OMA" id="NYHDQAV"/>
<keyword evidence="1 2" id="KW-0193">Cuticle</keyword>
<evidence type="ECO:0000256" key="3">
    <source>
        <dbReference type="SAM" id="SignalP"/>
    </source>
</evidence>
<dbReference type="Proteomes" id="UP000002358">
    <property type="component" value="Chromosome 2"/>
</dbReference>
<dbReference type="AlphaFoldDB" id="A0A7M7LLR9"/>
<sequence length="114" mass="12359">MKTIAVFAALVAVALAAPQRRQAGNPAEVVLVKETPSDNIGLDGYRFAYELSDGSTREESAQLENRGPEDSILRVQGSYSWYNPEDGQTYTITYIADENGFQPQGAHLPTPPSA</sequence>
<dbReference type="PANTHER" id="PTHR10380:SF218">
    <property type="entry name" value="ADULT CUTICLE PROTEIN 65AA-RELATED"/>
    <property type="match status" value="1"/>
</dbReference>
<feature type="signal peptide" evidence="3">
    <location>
        <begin position="1"/>
        <end position="16"/>
    </location>
</feature>
<dbReference type="FunCoup" id="A0A7M7LLR9">
    <property type="interactions" value="45"/>
</dbReference>
<dbReference type="InParanoid" id="A0A7M7LLR9"/>
<keyword evidence="3" id="KW-0732">Signal</keyword>